<evidence type="ECO:0000313" key="2">
    <source>
        <dbReference type="EMBL" id="KAK4548609.1"/>
    </source>
</evidence>
<dbReference type="Pfam" id="PF13673">
    <property type="entry name" value="Acetyltransf_10"/>
    <property type="match status" value="1"/>
</dbReference>
<dbReference type="Gene3D" id="3.40.630.30">
    <property type="match status" value="1"/>
</dbReference>
<organism evidence="2 3">
    <name type="scientific">Oleoguttula mirabilis</name>
    <dbReference type="NCBI Taxonomy" id="1507867"/>
    <lineage>
        <taxon>Eukaryota</taxon>
        <taxon>Fungi</taxon>
        <taxon>Dikarya</taxon>
        <taxon>Ascomycota</taxon>
        <taxon>Pezizomycotina</taxon>
        <taxon>Dothideomycetes</taxon>
        <taxon>Dothideomycetidae</taxon>
        <taxon>Mycosphaerellales</taxon>
        <taxon>Teratosphaeriaceae</taxon>
        <taxon>Oleoguttula</taxon>
    </lineage>
</organism>
<dbReference type="InterPro" id="IPR000182">
    <property type="entry name" value="GNAT_dom"/>
</dbReference>
<dbReference type="SUPFAM" id="SSF55729">
    <property type="entry name" value="Acyl-CoA N-acyltransferases (Nat)"/>
    <property type="match status" value="1"/>
</dbReference>
<dbReference type="AlphaFoldDB" id="A0AAV9JSW6"/>
<feature type="domain" description="N-acetyltransferase" evidence="1">
    <location>
        <begin position="3"/>
        <end position="209"/>
    </location>
</feature>
<protein>
    <recommendedName>
        <fullName evidence="1">N-acetyltransferase domain-containing protein</fullName>
    </recommendedName>
</protein>
<keyword evidence="3" id="KW-1185">Reference proteome</keyword>
<dbReference type="Proteomes" id="UP001324427">
    <property type="component" value="Unassembled WGS sequence"/>
</dbReference>
<evidence type="ECO:0000313" key="3">
    <source>
        <dbReference type="Proteomes" id="UP001324427"/>
    </source>
</evidence>
<dbReference type="InterPro" id="IPR052523">
    <property type="entry name" value="Trichothecene_AcTrans"/>
</dbReference>
<name>A0AAV9JSW6_9PEZI</name>
<sequence>MGTKVLEAEDADMYRIFEIASLAFAKNEPMWDVMWPKHWLDSGRQVGAERMRQIKHTDPHTKYMKAVEEGSGAIMGFAKWNIYDNSLPDLDAIKAVGDFWDNDEEKMYATSMTQLFLEERNAAIKQSDGNLVSLDILTIDPAYQRKGVGDALVKWGTQTADELGVEAIVESSPPGRGLYEKNGYVFVKDVVMRAPGEQWKDRPEAKFAWLIRPKKQ</sequence>
<gene>
    <name evidence="2" type="ORF">LTR36_009519</name>
</gene>
<dbReference type="GO" id="GO:0016747">
    <property type="term" value="F:acyltransferase activity, transferring groups other than amino-acyl groups"/>
    <property type="evidence" value="ECO:0007669"/>
    <property type="project" value="InterPro"/>
</dbReference>
<comment type="caution">
    <text evidence="2">The sequence shown here is derived from an EMBL/GenBank/DDBJ whole genome shotgun (WGS) entry which is preliminary data.</text>
</comment>
<evidence type="ECO:0000259" key="1">
    <source>
        <dbReference type="PROSITE" id="PS51186"/>
    </source>
</evidence>
<dbReference type="EMBL" id="JAVFHQ010000007">
    <property type="protein sequence ID" value="KAK4548609.1"/>
    <property type="molecule type" value="Genomic_DNA"/>
</dbReference>
<dbReference type="PROSITE" id="PS51186">
    <property type="entry name" value="GNAT"/>
    <property type="match status" value="1"/>
</dbReference>
<dbReference type="InterPro" id="IPR016181">
    <property type="entry name" value="Acyl_CoA_acyltransferase"/>
</dbReference>
<dbReference type="PANTHER" id="PTHR42791">
    <property type="entry name" value="GNAT FAMILY ACETYLTRANSFERASE"/>
    <property type="match status" value="1"/>
</dbReference>
<dbReference type="PANTHER" id="PTHR42791:SF14">
    <property type="entry name" value="N-ACETYLTRANSFERASE DOMAIN-CONTAINING PROTEIN"/>
    <property type="match status" value="1"/>
</dbReference>
<accession>A0AAV9JSW6</accession>
<dbReference type="CDD" id="cd04301">
    <property type="entry name" value="NAT_SF"/>
    <property type="match status" value="1"/>
</dbReference>
<proteinExistence type="predicted"/>
<reference evidence="2 3" key="1">
    <citation type="submission" date="2021-11" db="EMBL/GenBank/DDBJ databases">
        <title>Black yeast isolated from Biological Soil Crust.</title>
        <authorList>
            <person name="Kurbessoian T."/>
        </authorList>
    </citation>
    <scope>NUCLEOTIDE SEQUENCE [LARGE SCALE GENOMIC DNA]</scope>
    <source>
        <strain evidence="2 3">CCFEE 5522</strain>
    </source>
</reference>